<dbReference type="GO" id="GO:0004180">
    <property type="term" value="F:carboxypeptidase activity"/>
    <property type="evidence" value="ECO:0007669"/>
    <property type="project" value="TreeGrafter"/>
</dbReference>
<dbReference type="FunFam" id="3.40.390.10:FF:000009">
    <property type="entry name" value="Oligopeptidase A"/>
    <property type="match status" value="1"/>
</dbReference>
<dbReference type="RefSeq" id="WP_239124317.1">
    <property type="nucleotide sequence ID" value="NZ_BONY01000071.1"/>
</dbReference>
<dbReference type="PANTHER" id="PTHR43660">
    <property type="entry name" value="DIPEPTIDYL CARBOXYPEPTIDASE"/>
    <property type="match status" value="1"/>
</dbReference>
<evidence type="ECO:0000256" key="4">
    <source>
        <dbReference type="ARBA" id="ARBA00022801"/>
    </source>
</evidence>
<accession>A0A8J3VKB9</accession>
<evidence type="ECO:0000256" key="5">
    <source>
        <dbReference type="ARBA" id="ARBA00022833"/>
    </source>
</evidence>
<dbReference type="GO" id="GO:0006508">
    <property type="term" value="P:proteolysis"/>
    <property type="evidence" value="ECO:0007669"/>
    <property type="project" value="UniProtKB-KW"/>
</dbReference>
<evidence type="ECO:0000256" key="2">
    <source>
        <dbReference type="ARBA" id="ARBA00022670"/>
    </source>
</evidence>
<evidence type="ECO:0000256" key="1">
    <source>
        <dbReference type="ARBA" id="ARBA00006040"/>
    </source>
</evidence>
<keyword evidence="3 7" id="KW-0479">Metal-binding</keyword>
<keyword evidence="6 7" id="KW-0482">Metalloprotease</keyword>
<dbReference type="PANTHER" id="PTHR43660:SF1">
    <property type="entry name" value="DIPEPTIDYL CARBOXYPEPTIDASE"/>
    <property type="match status" value="1"/>
</dbReference>
<dbReference type="InterPro" id="IPR001567">
    <property type="entry name" value="Pept_M3A_M3B_dom"/>
</dbReference>
<evidence type="ECO:0000256" key="3">
    <source>
        <dbReference type="ARBA" id="ARBA00022723"/>
    </source>
</evidence>
<keyword evidence="2 7" id="KW-0645">Protease</keyword>
<comment type="similarity">
    <text evidence="1 7">Belongs to the peptidase M3 family.</text>
</comment>
<dbReference type="InterPro" id="IPR034005">
    <property type="entry name" value="M3A_DCP"/>
</dbReference>
<evidence type="ECO:0000256" key="7">
    <source>
        <dbReference type="RuleBase" id="RU003435"/>
    </source>
</evidence>
<dbReference type="Pfam" id="PF01432">
    <property type="entry name" value="Peptidase_M3"/>
    <property type="match status" value="1"/>
</dbReference>
<organism evidence="9 10">
    <name type="scientific">Rhizocola hellebori</name>
    <dbReference type="NCBI Taxonomy" id="1392758"/>
    <lineage>
        <taxon>Bacteria</taxon>
        <taxon>Bacillati</taxon>
        <taxon>Actinomycetota</taxon>
        <taxon>Actinomycetes</taxon>
        <taxon>Micromonosporales</taxon>
        <taxon>Micromonosporaceae</taxon>
        <taxon>Rhizocola</taxon>
    </lineage>
</organism>
<gene>
    <name evidence="9" type="primary">dcp</name>
    <name evidence="9" type="ORF">Rhe02_76470</name>
</gene>
<comment type="cofactor">
    <cofactor evidence="7">
        <name>Zn(2+)</name>
        <dbReference type="ChEBI" id="CHEBI:29105"/>
    </cofactor>
    <text evidence="7">Binds 1 zinc ion.</text>
</comment>
<dbReference type="InterPro" id="IPR045090">
    <property type="entry name" value="Pept_M3A_M3B"/>
</dbReference>
<evidence type="ECO:0000313" key="10">
    <source>
        <dbReference type="Proteomes" id="UP000612899"/>
    </source>
</evidence>
<dbReference type="Proteomes" id="UP000612899">
    <property type="component" value="Unassembled WGS sequence"/>
</dbReference>
<dbReference type="SUPFAM" id="SSF55486">
    <property type="entry name" value="Metalloproteases ('zincins'), catalytic domain"/>
    <property type="match status" value="1"/>
</dbReference>
<dbReference type="GO" id="GO:0004222">
    <property type="term" value="F:metalloendopeptidase activity"/>
    <property type="evidence" value="ECO:0007669"/>
    <property type="project" value="InterPro"/>
</dbReference>
<comment type="caution">
    <text evidence="9">The sequence shown here is derived from an EMBL/GenBank/DDBJ whole genome shotgun (WGS) entry which is preliminary data.</text>
</comment>
<keyword evidence="5 7" id="KW-0862">Zinc</keyword>
<keyword evidence="4 7" id="KW-0378">Hydrolase</keyword>
<name>A0A8J3VKB9_9ACTN</name>
<reference evidence="9" key="1">
    <citation type="submission" date="2021-01" db="EMBL/GenBank/DDBJ databases">
        <title>Whole genome shotgun sequence of Rhizocola hellebori NBRC 109834.</title>
        <authorList>
            <person name="Komaki H."/>
            <person name="Tamura T."/>
        </authorList>
    </citation>
    <scope>NUCLEOTIDE SEQUENCE</scope>
    <source>
        <strain evidence="9">NBRC 109834</strain>
    </source>
</reference>
<protein>
    <submittedName>
        <fullName evidence="9">Peptidyl-dipeptidase Dcp</fullName>
    </submittedName>
</protein>
<dbReference type="EMBL" id="BONY01000071">
    <property type="protein sequence ID" value="GIH09580.1"/>
    <property type="molecule type" value="Genomic_DNA"/>
</dbReference>
<sequence>MTANPLLTPSTLPYHLPPFALLRDEHYLPAYEQGMAEQLAEVTAIAEQADAPTFANTIEAMERSGQLLERAKLVFTIMTSTNSNEALRAIEAQVAPLYAAHRDAILLNSKLFARIKALYDAIDEVEGAEEQRLVERYYLDLVRAGAALPQADQTRLAELNRELAEASTTFNQNLLAAMNDALVVVDTAQELDGLSEGEIAAAAQTAAERGHPGKYAISLILPTSQPVLATLTNRELRRRVHEASMGRAAEENAEIAAQMAVLRLERARLLGFASHADYVIADLTAGNADTVMEMLGRITPAAVANAAQEETALQTLAGGVQLAAWDWPFYAEQVRRAEYNVDSATMRPYFELERVLVDGIFFAAHKLYGITVVPRPDLVGYLPEVRVFEVFNEDGSPLGLFLADYHTRAGKRGGAWMNELVSQSRLFGTKPVVVNNMNIVKPPEGEPALLTFDEVNTMFHEFGHALHGLFSSVRYPRFAGTKVPRDFVEFPSQVNEMWATWPEVFTNYAKHYQTGEPMPIELVERFRAASGFNEGFRSTEYLAATLLDLAWHQITEPPADPAAFEAKALQEAGVSIAAIPPRYRTNYFAHIWASDYSAAYYSYIWSEVLDADTVEWFTENGGLRRENGDIFRRELLSVGGSVESLAAFRAVRGRGPSIEPLLARRDLN</sequence>
<dbReference type="Gene3D" id="1.10.1370.40">
    <property type="match status" value="3"/>
</dbReference>
<dbReference type="GO" id="GO:0005829">
    <property type="term" value="C:cytosol"/>
    <property type="evidence" value="ECO:0007669"/>
    <property type="project" value="TreeGrafter"/>
</dbReference>
<evidence type="ECO:0000313" key="9">
    <source>
        <dbReference type="EMBL" id="GIH09580.1"/>
    </source>
</evidence>
<feature type="domain" description="Peptidase M3A/M3B catalytic" evidence="8">
    <location>
        <begin position="228"/>
        <end position="665"/>
    </location>
</feature>
<dbReference type="GO" id="GO:0046872">
    <property type="term" value="F:metal ion binding"/>
    <property type="evidence" value="ECO:0007669"/>
    <property type="project" value="UniProtKB-UniRule"/>
</dbReference>
<keyword evidence="10" id="KW-1185">Reference proteome</keyword>
<dbReference type="AlphaFoldDB" id="A0A8J3VKB9"/>
<proteinExistence type="inferred from homology"/>
<dbReference type="CDD" id="cd06456">
    <property type="entry name" value="M3A_DCP"/>
    <property type="match status" value="1"/>
</dbReference>
<evidence type="ECO:0000256" key="6">
    <source>
        <dbReference type="ARBA" id="ARBA00023049"/>
    </source>
</evidence>
<evidence type="ECO:0000259" key="8">
    <source>
        <dbReference type="Pfam" id="PF01432"/>
    </source>
</evidence>